<evidence type="ECO:0000313" key="7">
    <source>
        <dbReference type="Proteomes" id="UP000232455"/>
    </source>
</evidence>
<evidence type="ECO:0000256" key="4">
    <source>
        <dbReference type="PROSITE-ProRule" id="PRU10137"/>
    </source>
</evidence>
<dbReference type="InterPro" id="IPR036162">
    <property type="entry name" value="Resolvase-like_N_sf"/>
</dbReference>
<evidence type="ECO:0000259" key="5">
    <source>
        <dbReference type="SMART" id="SM00857"/>
    </source>
</evidence>
<sequence length="232" mass="25141">MDVVAYIRVSTGKQEASGLGLEAQLDYIHTAATQQGWNVTSVFSEAVSGSVAPLDRPQFAKALATGLPIVVAKLDRLSRDVEHIAGLMKRVQFKVATMPQADNFQLHLFAALAEQERVFIRTRIKDALKALQQRADDGCIESQQKIQRRTAGLVAARANKDVSPASDALTAKVEAHREAILPHVQACLYTGSKTLQSLASCLNAKGQKTSRGGEWSATTVRRLMIALGLSFD</sequence>
<dbReference type="PANTHER" id="PTHR30461:SF2">
    <property type="entry name" value="SERINE RECOMBINASE PINE-RELATED"/>
    <property type="match status" value="1"/>
</dbReference>
<evidence type="ECO:0000256" key="1">
    <source>
        <dbReference type="ARBA" id="ARBA00022908"/>
    </source>
</evidence>
<dbReference type="InterPro" id="IPR006119">
    <property type="entry name" value="Resolv_N"/>
</dbReference>
<dbReference type="CDD" id="cd00338">
    <property type="entry name" value="Ser_Recombinase"/>
    <property type="match status" value="1"/>
</dbReference>
<evidence type="ECO:0000313" key="6">
    <source>
        <dbReference type="EMBL" id="PKA72887.1"/>
    </source>
</evidence>
<dbReference type="InterPro" id="IPR050639">
    <property type="entry name" value="SSR_resolvase"/>
</dbReference>
<dbReference type="PROSITE" id="PS00397">
    <property type="entry name" value="RECOMBINASES_1"/>
    <property type="match status" value="1"/>
</dbReference>
<dbReference type="RefSeq" id="WP_100848146.1">
    <property type="nucleotide sequence ID" value="NZ_PHHE01000001.1"/>
</dbReference>
<organism evidence="6 7">
    <name type="scientific">Pseudomonas baetica</name>
    <dbReference type="NCBI Taxonomy" id="674054"/>
    <lineage>
        <taxon>Bacteria</taxon>
        <taxon>Pseudomonadati</taxon>
        <taxon>Pseudomonadota</taxon>
        <taxon>Gammaproteobacteria</taxon>
        <taxon>Pseudomonadales</taxon>
        <taxon>Pseudomonadaceae</taxon>
        <taxon>Pseudomonas</taxon>
    </lineage>
</organism>
<dbReference type="EMBL" id="PHHE01000001">
    <property type="protein sequence ID" value="PKA72887.1"/>
    <property type="molecule type" value="Genomic_DNA"/>
</dbReference>
<feature type="domain" description="Resolvase/invertase-type recombinase catalytic" evidence="5">
    <location>
        <begin position="3"/>
        <end position="137"/>
    </location>
</feature>
<reference evidence="6 7" key="1">
    <citation type="submission" date="2017-11" db="EMBL/GenBank/DDBJ databases">
        <title>Genome sequencing of a diverse group of Pseudomonas species.</title>
        <authorList>
            <person name="Loper J."/>
        </authorList>
    </citation>
    <scope>NUCLEOTIDE SEQUENCE [LARGE SCALE GENOMIC DNA]</scope>
    <source>
        <strain evidence="6 7">LMG 25716</strain>
    </source>
</reference>
<dbReference type="SMART" id="SM00857">
    <property type="entry name" value="Resolvase"/>
    <property type="match status" value="1"/>
</dbReference>
<accession>A0ABX4Q7V9</accession>
<dbReference type="Gene3D" id="3.40.50.1390">
    <property type="entry name" value="Resolvase, N-terminal catalytic domain"/>
    <property type="match status" value="1"/>
</dbReference>
<evidence type="ECO:0000256" key="3">
    <source>
        <dbReference type="ARBA" id="ARBA00023172"/>
    </source>
</evidence>
<dbReference type="SUPFAM" id="SSF53041">
    <property type="entry name" value="Resolvase-like"/>
    <property type="match status" value="1"/>
</dbReference>
<dbReference type="PANTHER" id="PTHR30461">
    <property type="entry name" value="DNA-INVERTASE FROM LAMBDOID PROPHAGE"/>
    <property type="match status" value="1"/>
</dbReference>
<proteinExistence type="predicted"/>
<evidence type="ECO:0000256" key="2">
    <source>
        <dbReference type="ARBA" id="ARBA00023125"/>
    </source>
</evidence>
<keyword evidence="1" id="KW-0229">DNA integration</keyword>
<protein>
    <submittedName>
        <fullName evidence="6">Resolvase-like protein</fullName>
    </submittedName>
</protein>
<dbReference type="Pfam" id="PF00239">
    <property type="entry name" value="Resolvase"/>
    <property type="match status" value="1"/>
</dbReference>
<name>A0ABX4Q7V9_9PSED</name>
<keyword evidence="7" id="KW-1185">Reference proteome</keyword>
<dbReference type="Proteomes" id="UP000232455">
    <property type="component" value="Unassembled WGS sequence"/>
</dbReference>
<keyword evidence="2" id="KW-0238">DNA-binding</keyword>
<keyword evidence="3" id="KW-0233">DNA recombination</keyword>
<comment type="caution">
    <text evidence="6">The sequence shown here is derived from an EMBL/GenBank/DDBJ whole genome shotgun (WGS) entry which is preliminary data.</text>
</comment>
<gene>
    <name evidence="6" type="ORF">ATI02_5988</name>
</gene>
<dbReference type="InterPro" id="IPR006118">
    <property type="entry name" value="Recombinase_CS"/>
</dbReference>
<feature type="active site" description="O-(5'-phospho-DNA)-serine intermediate" evidence="4">
    <location>
        <position position="10"/>
    </location>
</feature>